<dbReference type="EMBL" id="BEYU01000218">
    <property type="protein sequence ID" value="GBG34805.1"/>
    <property type="molecule type" value="Genomic_DNA"/>
</dbReference>
<reference evidence="2 3" key="1">
    <citation type="submission" date="2017-12" db="EMBL/GenBank/DDBJ databases">
        <title>Sequencing, de novo assembly and annotation of complete genome of a new Thraustochytrid species, strain FCC1311.</title>
        <authorList>
            <person name="Sedici K."/>
            <person name="Godart F."/>
            <person name="Aiese Cigliano R."/>
            <person name="Sanseverino W."/>
            <person name="Barakat M."/>
            <person name="Ortet P."/>
            <person name="Marechal E."/>
            <person name="Cagnac O."/>
            <person name="Amato A."/>
        </authorList>
    </citation>
    <scope>NUCLEOTIDE SEQUENCE [LARGE SCALE GENOMIC DNA]</scope>
</reference>
<proteinExistence type="predicted"/>
<dbReference type="AlphaFoldDB" id="A0A2R5GW56"/>
<keyword evidence="1" id="KW-0732">Signal</keyword>
<sequence>MARVSAVALLALCATALLGAAPCAAEISATRSITAINGLDLDIEIDGCKSKDKYGCKSFTTDWGKNISGNVHANLKRDLDEGSHFVASMHIKTGLFPLPFKVQCKLCNARCGFKIPVLEKDLDIEMPPCPITAGEASKKFNEMIPDRDPVPLKLGVDGIANVYDHNGDELAAVHFSGRVSNDHFAPIKFSLEEGPSK</sequence>
<feature type="signal peptide" evidence="1">
    <location>
        <begin position="1"/>
        <end position="25"/>
    </location>
</feature>
<evidence type="ECO:0000256" key="1">
    <source>
        <dbReference type="SAM" id="SignalP"/>
    </source>
</evidence>
<gene>
    <name evidence="2" type="ORF">FCC1311_110272</name>
</gene>
<protein>
    <submittedName>
        <fullName evidence="2">Uncharacterized protein</fullName>
    </submittedName>
</protein>
<evidence type="ECO:0000313" key="3">
    <source>
        <dbReference type="Proteomes" id="UP000241890"/>
    </source>
</evidence>
<dbReference type="Proteomes" id="UP000241890">
    <property type="component" value="Unassembled WGS sequence"/>
</dbReference>
<dbReference type="InParanoid" id="A0A2R5GW56"/>
<feature type="chain" id="PRO_5015355300" evidence="1">
    <location>
        <begin position="26"/>
        <end position="197"/>
    </location>
</feature>
<organism evidence="2 3">
    <name type="scientific">Hondaea fermentalgiana</name>
    <dbReference type="NCBI Taxonomy" id="2315210"/>
    <lineage>
        <taxon>Eukaryota</taxon>
        <taxon>Sar</taxon>
        <taxon>Stramenopiles</taxon>
        <taxon>Bigyra</taxon>
        <taxon>Labyrinthulomycetes</taxon>
        <taxon>Thraustochytrida</taxon>
        <taxon>Thraustochytriidae</taxon>
        <taxon>Hondaea</taxon>
    </lineage>
</organism>
<comment type="caution">
    <text evidence="2">The sequence shown here is derived from an EMBL/GenBank/DDBJ whole genome shotgun (WGS) entry which is preliminary data.</text>
</comment>
<keyword evidence="3" id="KW-1185">Reference proteome</keyword>
<name>A0A2R5GW56_9STRA</name>
<accession>A0A2R5GW56</accession>
<evidence type="ECO:0000313" key="2">
    <source>
        <dbReference type="EMBL" id="GBG34805.1"/>
    </source>
</evidence>